<evidence type="ECO:0000256" key="5">
    <source>
        <dbReference type="ARBA" id="ARBA00023136"/>
    </source>
</evidence>
<dbReference type="AlphaFoldDB" id="A0A4R3XV90"/>
<dbReference type="RefSeq" id="WP_124946873.1">
    <property type="nucleotide sequence ID" value="NZ_BHVT01000044.1"/>
</dbReference>
<keyword evidence="8" id="KW-1185">Reference proteome</keyword>
<evidence type="ECO:0000256" key="2">
    <source>
        <dbReference type="ARBA" id="ARBA00022519"/>
    </source>
</evidence>
<keyword evidence="4 6" id="KW-1133">Transmembrane helix</keyword>
<dbReference type="NCBIfam" id="TIGR04409">
    <property type="entry name" value="LptC_YrbK"/>
    <property type="match status" value="1"/>
</dbReference>
<protein>
    <submittedName>
        <fullName evidence="7">Lipopolysaccharide export system protein LptC</fullName>
    </submittedName>
</protein>
<evidence type="ECO:0000256" key="4">
    <source>
        <dbReference type="ARBA" id="ARBA00022989"/>
    </source>
</evidence>
<sequence>MNDRVAIWFPIGLMLLLAGLTYWLDQSVQPPPPKQDGSNRHDPDYIIDRFSATRLGEDGTPAYTLIANKMTHYPDDDSTHLEHPYFSSLAKDKPPLHISGDKGLISKDGDHVYFTGHVQVTREAAGIDSQMTLNTTYLHIIPDKGLVSTDKPVVIKDAHTNISAIGLELENNTRTYKLLSRVKGRYDKAK</sequence>
<dbReference type="InterPro" id="IPR010664">
    <property type="entry name" value="LipoPS_assembly_LptC-rel"/>
</dbReference>
<dbReference type="GO" id="GO:0005886">
    <property type="term" value="C:plasma membrane"/>
    <property type="evidence" value="ECO:0007669"/>
    <property type="project" value="InterPro"/>
</dbReference>
<evidence type="ECO:0000256" key="6">
    <source>
        <dbReference type="SAM" id="Phobius"/>
    </source>
</evidence>
<evidence type="ECO:0000313" key="7">
    <source>
        <dbReference type="EMBL" id="TCV80084.1"/>
    </source>
</evidence>
<keyword evidence="2" id="KW-0997">Cell inner membrane</keyword>
<keyword evidence="3 6" id="KW-0812">Transmembrane</keyword>
<evidence type="ECO:0000256" key="3">
    <source>
        <dbReference type="ARBA" id="ARBA00022692"/>
    </source>
</evidence>
<comment type="caution">
    <text evidence="7">The sequence shown here is derived from an EMBL/GenBank/DDBJ whole genome shotgun (WGS) entry which is preliminary data.</text>
</comment>
<organism evidence="7 8">
    <name type="scientific">Sulfurirhabdus autotrophica</name>
    <dbReference type="NCBI Taxonomy" id="1706046"/>
    <lineage>
        <taxon>Bacteria</taxon>
        <taxon>Pseudomonadati</taxon>
        <taxon>Pseudomonadota</taxon>
        <taxon>Betaproteobacteria</taxon>
        <taxon>Nitrosomonadales</taxon>
        <taxon>Sulfuricellaceae</taxon>
        <taxon>Sulfurirhabdus</taxon>
    </lineage>
</organism>
<reference evidence="7 8" key="1">
    <citation type="submission" date="2019-03" db="EMBL/GenBank/DDBJ databases">
        <title>Genomic Encyclopedia of Type Strains, Phase IV (KMG-IV): sequencing the most valuable type-strain genomes for metagenomic binning, comparative biology and taxonomic classification.</title>
        <authorList>
            <person name="Goeker M."/>
        </authorList>
    </citation>
    <scope>NUCLEOTIDE SEQUENCE [LARGE SCALE GENOMIC DNA]</scope>
    <source>
        <strain evidence="7 8">DSM 100309</strain>
    </source>
</reference>
<dbReference type="Proteomes" id="UP000295367">
    <property type="component" value="Unassembled WGS sequence"/>
</dbReference>
<evidence type="ECO:0000313" key="8">
    <source>
        <dbReference type="Proteomes" id="UP000295367"/>
    </source>
</evidence>
<dbReference type="EMBL" id="SMCO01000031">
    <property type="protein sequence ID" value="TCV80084.1"/>
    <property type="molecule type" value="Genomic_DNA"/>
</dbReference>
<dbReference type="GO" id="GO:0015221">
    <property type="term" value="F:lipopolysaccharide transmembrane transporter activity"/>
    <property type="evidence" value="ECO:0007669"/>
    <property type="project" value="InterPro"/>
</dbReference>
<proteinExistence type="predicted"/>
<gene>
    <name evidence="7" type="ORF">EDC63_13119</name>
</gene>
<dbReference type="GO" id="GO:0017089">
    <property type="term" value="F:glycolipid transfer activity"/>
    <property type="evidence" value="ECO:0007669"/>
    <property type="project" value="TreeGrafter"/>
</dbReference>
<dbReference type="InterPro" id="IPR026265">
    <property type="entry name" value="LptC"/>
</dbReference>
<dbReference type="Pfam" id="PF06835">
    <property type="entry name" value="LptC"/>
    <property type="match status" value="1"/>
</dbReference>
<accession>A0A4R3XV90</accession>
<dbReference type="GO" id="GO:0030288">
    <property type="term" value="C:outer membrane-bounded periplasmic space"/>
    <property type="evidence" value="ECO:0007669"/>
    <property type="project" value="TreeGrafter"/>
</dbReference>
<dbReference type="OrthoDB" id="8589410at2"/>
<dbReference type="Gene3D" id="2.60.450.10">
    <property type="entry name" value="Lipopolysaccharide (LPS) transport protein A like domain"/>
    <property type="match status" value="1"/>
</dbReference>
<feature type="transmembrane region" description="Helical" evidence="6">
    <location>
        <begin position="6"/>
        <end position="24"/>
    </location>
</feature>
<keyword evidence="5 6" id="KW-0472">Membrane</keyword>
<name>A0A4R3XV90_9PROT</name>
<dbReference type="PANTHER" id="PTHR37481:SF1">
    <property type="entry name" value="LIPOPOLYSACCHARIDE EXPORT SYSTEM PROTEIN LPTC"/>
    <property type="match status" value="1"/>
</dbReference>
<evidence type="ECO:0000256" key="1">
    <source>
        <dbReference type="ARBA" id="ARBA00022475"/>
    </source>
</evidence>
<keyword evidence="1" id="KW-1003">Cell membrane</keyword>
<dbReference type="PANTHER" id="PTHR37481">
    <property type="entry name" value="LIPOPOLYSACCHARIDE EXPORT SYSTEM PROTEIN LPTC"/>
    <property type="match status" value="1"/>
</dbReference>
<dbReference type="InterPro" id="IPR052363">
    <property type="entry name" value="LPS_export_LptC"/>
</dbReference>